<dbReference type="EMBL" id="CP000113">
    <property type="protein sequence ID" value="ABF91672.1"/>
    <property type="molecule type" value="Genomic_DNA"/>
</dbReference>
<dbReference type="KEGG" id="mxa:MXAN_0127"/>
<accession>Q1DG13</accession>
<protein>
    <submittedName>
        <fullName evidence="1">Lipoprotein</fullName>
    </submittedName>
</protein>
<evidence type="ECO:0000313" key="2">
    <source>
        <dbReference type="Proteomes" id="UP000002402"/>
    </source>
</evidence>
<gene>
    <name evidence="1" type="ordered locus">MXAN_0127</name>
</gene>
<dbReference type="AlphaFoldDB" id="Q1DG13"/>
<dbReference type="PROSITE" id="PS51257">
    <property type="entry name" value="PROKAR_LIPOPROTEIN"/>
    <property type="match status" value="1"/>
</dbReference>
<reference evidence="1 2" key="1">
    <citation type="journal article" date="2006" name="Proc. Natl. Acad. Sci. U.S.A.">
        <title>Evolution of sensory complexity recorded in a myxobacterial genome.</title>
        <authorList>
            <person name="Goldman B.S."/>
            <person name="Nierman W.C."/>
            <person name="Kaiser D."/>
            <person name="Slater S.C."/>
            <person name="Durkin A.S."/>
            <person name="Eisen J.A."/>
            <person name="Ronning C.M."/>
            <person name="Barbazuk W.B."/>
            <person name="Blanchard M."/>
            <person name="Field C."/>
            <person name="Halling C."/>
            <person name="Hinkle G."/>
            <person name="Iartchuk O."/>
            <person name="Kim H.S."/>
            <person name="Mackenzie C."/>
            <person name="Madupu R."/>
            <person name="Miller N."/>
            <person name="Shvartsbeyn A."/>
            <person name="Sullivan S.A."/>
            <person name="Vaudin M."/>
            <person name="Wiegand R."/>
            <person name="Kaplan H.B."/>
        </authorList>
    </citation>
    <scope>NUCLEOTIDE SEQUENCE [LARGE SCALE GENOMIC DNA]</scope>
    <source>
        <strain evidence="2">DK1622</strain>
    </source>
</reference>
<sequence length="41" mass="4316">MTAKAHGGVPQSILAVGCPWCFSQADFRVSRLLGKSRLGLG</sequence>
<dbReference type="HOGENOM" id="CLU_3273141_0_0_7"/>
<dbReference type="Proteomes" id="UP000002402">
    <property type="component" value="Chromosome"/>
</dbReference>
<keyword evidence="2" id="KW-1185">Reference proteome</keyword>
<dbReference type="EnsemblBacteria" id="ABF91672">
    <property type="protein sequence ID" value="ABF91672"/>
    <property type="gene ID" value="MXAN_0127"/>
</dbReference>
<organism evidence="1 2">
    <name type="scientific">Myxococcus xanthus (strain DK1622)</name>
    <dbReference type="NCBI Taxonomy" id="246197"/>
    <lineage>
        <taxon>Bacteria</taxon>
        <taxon>Pseudomonadati</taxon>
        <taxon>Myxococcota</taxon>
        <taxon>Myxococcia</taxon>
        <taxon>Myxococcales</taxon>
        <taxon>Cystobacterineae</taxon>
        <taxon>Myxococcaceae</taxon>
        <taxon>Myxococcus</taxon>
    </lineage>
</organism>
<name>Q1DG13_MYXXD</name>
<evidence type="ECO:0000313" key="1">
    <source>
        <dbReference type="EMBL" id="ABF91672.1"/>
    </source>
</evidence>
<keyword evidence="1" id="KW-0449">Lipoprotein</keyword>
<proteinExistence type="predicted"/>